<protein>
    <recommendedName>
        <fullName evidence="1">HNH nuclease domain-containing protein</fullName>
    </recommendedName>
</protein>
<evidence type="ECO:0000313" key="2">
    <source>
        <dbReference type="EMBL" id="MCV2232057.1"/>
    </source>
</evidence>
<dbReference type="Proteomes" id="UP001177160">
    <property type="component" value="Unassembled WGS sequence"/>
</dbReference>
<dbReference type="InterPro" id="IPR003615">
    <property type="entry name" value="HNH_nuc"/>
</dbReference>
<dbReference type="Gene3D" id="1.10.30.50">
    <property type="match status" value="1"/>
</dbReference>
<sequence>MDSYIKKWFDILNGMSNDNTYKLAWGRAIIECISTNQGSEVGANYRIHFDEIARNMMKYYWNQTFFFGLKQSASHEYPPVVLQLTNDLINHYKNIESNIPVWFDKAIHKIDDKIVEHTIRSISTVLTQNVSWRFMNIDHGVISVYDLNIKNRYIEIGLEDSKLLISYSEVLTQLFNYKWAQLLEKYNTQPRIVSKVKGSSDNKLKRNNLAKYKDILMMLYKDDIRDFYTDEIISTDDISIDHFIPWSYMYSDDLWNLVITSKSNNSSKSNRPPKDDYIAKLEERNKQLLEVIQDPKQIEELMESLEHHYVTKFYQSLIS</sequence>
<organism evidence="2 3">
    <name type="scientific">Paracholeplasma manati</name>
    <dbReference type="NCBI Taxonomy" id="591373"/>
    <lineage>
        <taxon>Bacteria</taxon>
        <taxon>Bacillati</taxon>
        <taxon>Mycoplasmatota</taxon>
        <taxon>Mollicutes</taxon>
        <taxon>Acholeplasmatales</taxon>
        <taxon>Acholeplasmataceae</taxon>
        <taxon>Paracholeplasma</taxon>
    </lineage>
</organism>
<dbReference type="EMBL" id="JAOVQM010000003">
    <property type="protein sequence ID" value="MCV2232057.1"/>
    <property type="molecule type" value="Genomic_DNA"/>
</dbReference>
<dbReference type="Pfam" id="PF13395">
    <property type="entry name" value="HNH_4"/>
    <property type="match status" value="1"/>
</dbReference>
<name>A0ABT2Y5N2_9MOLU</name>
<comment type="caution">
    <text evidence="2">The sequence shown here is derived from an EMBL/GenBank/DDBJ whole genome shotgun (WGS) entry which is preliminary data.</text>
</comment>
<proteinExistence type="predicted"/>
<evidence type="ECO:0000259" key="1">
    <source>
        <dbReference type="Pfam" id="PF13395"/>
    </source>
</evidence>
<gene>
    <name evidence="2" type="ORF">N7548_04360</name>
</gene>
<accession>A0ABT2Y5N2</accession>
<evidence type="ECO:0000313" key="3">
    <source>
        <dbReference type="Proteomes" id="UP001177160"/>
    </source>
</evidence>
<dbReference type="RefSeq" id="WP_263608221.1">
    <property type="nucleotide sequence ID" value="NZ_JAOVQM010000003.1"/>
</dbReference>
<keyword evidence="3" id="KW-1185">Reference proteome</keyword>
<feature type="domain" description="HNH nuclease" evidence="1">
    <location>
        <begin position="226"/>
        <end position="273"/>
    </location>
</feature>
<reference evidence="2" key="1">
    <citation type="submission" date="2022-09" db="EMBL/GenBank/DDBJ databases">
        <title>Novel Mycoplasma species identified in domestic and wild animals.</title>
        <authorList>
            <person name="Volokhov D.V."/>
            <person name="Furtak V.A."/>
            <person name="Zagorodnyaya T.A."/>
        </authorList>
    </citation>
    <scope>NUCLEOTIDE SEQUENCE</scope>
    <source>
        <strain evidence="2">Oakley</strain>
    </source>
</reference>
<dbReference type="CDD" id="cd00085">
    <property type="entry name" value="HNHc"/>
    <property type="match status" value="1"/>
</dbReference>